<protein>
    <submittedName>
        <fullName evidence="3">Uncharacterized protein</fullName>
    </submittedName>
</protein>
<dbReference type="Proteomes" id="UP000440367">
    <property type="component" value="Unassembled WGS sequence"/>
</dbReference>
<feature type="compositionally biased region" description="Polar residues" evidence="1">
    <location>
        <begin position="18"/>
        <end position="29"/>
    </location>
</feature>
<proteinExistence type="predicted"/>
<dbReference type="EMBL" id="QXFW01002622">
    <property type="protein sequence ID" value="KAE8976858.1"/>
    <property type="molecule type" value="Genomic_DNA"/>
</dbReference>
<reference evidence="16 17" key="1">
    <citation type="submission" date="2018-09" db="EMBL/GenBank/DDBJ databases">
        <title>Genomic investigation of the strawberry pathogen Phytophthora fragariae indicates pathogenicity is determined by transcriptional variation in three key races.</title>
        <authorList>
            <person name="Adams T.M."/>
            <person name="Armitage A.D."/>
            <person name="Sobczyk M.K."/>
            <person name="Bates H.J."/>
            <person name="Dunwell J.M."/>
            <person name="Nellist C.F."/>
            <person name="Harrison R.J."/>
        </authorList>
    </citation>
    <scope>NUCLEOTIDE SEQUENCE [LARGE SCALE GENOMIC DNA]</scope>
    <source>
        <strain evidence="9 12">A4</strain>
        <strain evidence="8 13">BC-1</strain>
        <strain evidence="7 17">BC-23</strain>
        <strain evidence="6 11">NOV-27</strain>
        <strain evidence="5 14">NOV-5</strain>
        <strain evidence="4 15">NOV-71</strain>
        <strain evidence="2 10">NOV-9</strain>
        <strain evidence="3 16">SCRP245</strain>
    </source>
</reference>
<evidence type="ECO:0000313" key="3">
    <source>
        <dbReference type="EMBL" id="KAE8976858.1"/>
    </source>
</evidence>
<dbReference type="Proteomes" id="UP000460718">
    <property type="component" value="Unassembled WGS sequence"/>
</dbReference>
<dbReference type="AlphaFoldDB" id="A0A6A3I957"/>
<evidence type="ECO:0000313" key="13">
    <source>
        <dbReference type="Proteomes" id="UP000440367"/>
    </source>
</evidence>
<name>A0A6A3I957_9STRA</name>
<evidence type="ECO:0000313" key="12">
    <source>
        <dbReference type="Proteomes" id="UP000437068"/>
    </source>
</evidence>
<dbReference type="Proteomes" id="UP000437068">
    <property type="component" value="Unassembled WGS sequence"/>
</dbReference>
<dbReference type="EMBL" id="QXGB01002705">
    <property type="protein sequence ID" value="KAE9175668.1"/>
    <property type="molecule type" value="Genomic_DNA"/>
</dbReference>
<dbReference type="EMBL" id="QXFZ01002636">
    <property type="protein sequence ID" value="KAE9075157.1"/>
    <property type="molecule type" value="Genomic_DNA"/>
</dbReference>
<dbReference type="EMBL" id="QXGC01002616">
    <property type="protein sequence ID" value="KAE9183809.1"/>
    <property type="molecule type" value="Genomic_DNA"/>
</dbReference>
<evidence type="ECO:0000313" key="17">
    <source>
        <dbReference type="Proteomes" id="UP000476176"/>
    </source>
</evidence>
<evidence type="ECO:0000313" key="14">
    <source>
        <dbReference type="Proteomes" id="UP000440732"/>
    </source>
</evidence>
<comment type="caution">
    <text evidence="3">The sequence shown here is derived from an EMBL/GenBank/DDBJ whole genome shotgun (WGS) entry which is preliminary data.</text>
</comment>
<evidence type="ECO:0000313" key="4">
    <source>
        <dbReference type="EMBL" id="KAE9075157.1"/>
    </source>
</evidence>
<evidence type="ECO:0000313" key="11">
    <source>
        <dbReference type="Proteomes" id="UP000433483"/>
    </source>
</evidence>
<evidence type="ECO:0000313" key="2">
    <source>
        <dbReference type="EMBL" id="KAE8923939.1"/>
    </source>
</evidence>
<organism evidence="3 16">
    <name type="scientific">Phytophthora fragariae</name>
    <dbReference type="NCBI Taxonomy" id="53985"/>
    <lineage>
        <taxon>Eukaryota</taxon>
        <taxon>Sar</taxon>
        <taxon>Stramenopiles</taxon>
        <taxon>Oomycota</taxon>
        <taxon>Peronosporomycetes</taxon>
        <taxon>Peronosporales</taxon>
        <taxon>Peronosporaceae</taxon>
        <taxon>Phytophthora</taxon>
    </lineage>
</organism>
<evidence type="ECO:0000313" key="10">
    <source>
        <dbReference type="Proteomes" id="UP000429523"/>
    </source>
</evidence>
<evidence type="ECO:0000256" key="1">
    <source>
        <dbReference type="SAM" id="MobiDB-lite"/>
    </source>
</evidence>
<evidence type="ECO:0000313" key="9">
    <source>
        <dbReference type="EMBL" id="KAE9280267.1"/>
    </source>
</evidence>
<dbReference type="Proteomes" id="UP000433483">
    <property type="component" value="Unassembled WGS sequence"/>
</dbReference>
<dbReference type="Proteomes" id="UP000476176">
    <property type="component" value="Unassembled WGS sequence"/>
</dbReference>
<dbReference type="Proteomes" id="UP000440732">
    <property type="component" value="Unassembled WGS sequence"/>
</dbReference>
<dbReference type="EMBL" id="QXGE01002643">
    <property type="protein sequence ID" value="KAE9280267.1"/>
    <property type="molecule type" value="Genomic_DNA"/>
</dbReference>
<dbReference type="Proteomes" id="UP000441208">
    <property type="component" value="Unassembled WGS sequence"/>
</dbReference>
<evidence type="ECO:0000313" key="16">
    <source>
        <dbReference type="Proteomes" id="UP000460718"/>
    </source>
</evidence>
<evidence type="ECO:0000313" key="15">
    <source>
        <dbReference type="Proteomes" id="UP000441208"/>
    </source>
</evidence>
<evidence type="ECO:0000313" key="7">
    <source>
        <dbReference type="EMBL" id="KAE9183809.1"/>
    </source>
</evidence>
<feature type="region of interest" description="Disordered" evidence="1">
    <location>
        <begin position="1"/>
        <end position="42"/>
    </location>
</feature>
<dbReference type="EMBL" id="QXGA01002669">
    <property type="protein sequence ID" value="KAE9093759.1"/>
    <property type="molecule type" value="Genomic_DNA"/>
</dbReference>
<accession>A0A6A3I957</accession>
<evidence type="ECO:0000313" key="6">
    <source>
        <dbReference type="EMBL" id="KAE9175668.1"/>
    </source>
</evidence>
<dbReference type="EMBL" id="QXGD01002630">
    <property type="protein sequence ID" value="KAE9186146.1"/>
    <property type="molecule type" value="Genomic_DNA"/>
</dbReference>
<keyword evidence="11" id="KW-1185">Reference proteome</keyword>
<evidence type="ECO:0000313" key="8">
    <source>
        <dbReference type="EMBL" id="KAE9186146.1"/>
    </source>
</evidence>
<dbReference type="EMBL" id="QXGF01002634">
    <property type="protein sequence ID" value="KAE8923939.1"/>
    <property type="molecule type" value="Genomic_DNA"/>
</dbReference>
<dbReference type="OrthoDB" id="10304861at2759"/>
<evidence type="ECO:0000313" key="5">
    <source>
        <dbReference type="EMBL" id="KAE9093759.1"/>
    </source>
</evidence>
<sequence>MMQDDVAEAVDRRHSDTVQHGGNQANQYESAVLNADRPVDEE</sequence>
<gene>
    <name evidence="9" type="ORF">PF001_g24315</name>
    <name evidence="8" type="ORF">PF002_g25962</name>
    <name evidence="7" type="ORF">PF004_g23840</name>
    <name evidence="6" type="ORF">PF005_g25300</name>
    <name evidence="5" type="ORF">PF006_g24370</name>
    <name evidence="4" type="ORF">PF007_g25113</name>
    <name evidence="2" type="ORF">PF009_g25819</name>
    <name evidence="3" type="ORF">PF011_g23881</name>
</gene>
<dbReference type="Proteomes" id="UP000429523">
    <property type="component" value="Unassembled WGS sequence"/>
</dbReference>